<evidence type="ECO:0000313" key="1">
    <source>
        <dbReference type="EMBL" id="EFA77839.1"/>
    </source>
</evidence>
<dbReference type="InParanoid" id="D3BLA5"/>
<reference evidence="1 2" key="1">
    <citation type="journal article" date="2011" name="Genome Res.">
        <title>Phylogeny-wide analysis of social amoeba genomes highlights ancient origins for complex intercellular communication.</title>
        <authorList>
            <person name="Heidel A.J."/>
            <person name="Lawal H.M."/>
            <person name="Felder M."/>
            <person name="Schilde C."/>
            <person name="Helps N.R."/>
            <person name="Tunggal B."/>
            <person name="Rivero F."/>
            <person name="John U."/>
            <person name="Schleicher M."/>
            <person name="Eichinger L."/>
            <person name="Platzer M."/>
            <person name="Noegel A.A."/>
            <person name="Schaap P."/>
            <person name="Gloeckner G."/>
        </authorList>
    </citation>
    <scope>NUCLEOTIDE SEQUENCE [LARGE SCALE GENOMIC DNA]</scope>
    <source>
        <strain evidence="2">ATCC 26659 / Pp 5 / PN500</strain>
    </source>
</reference>
<proteinExistence type="predicted"/>
<dbReference type="Proteomes" id="UP000001396">
    <property type="component" value="Unassembled WGS sequence"/>
</dbReference>
<evidence type="ECO:0000313" key="2">
    <source>
        <dbReference type="Proteomes" id="UP000001396"/>
    </source>
</evidence>
<dbReference type="GeneID" id="31364812"/>
<dbReference type="EMBL" id="ADBJ01000039">
    <property type="protein sequence ID" value="EFA77839.1"/>
    <property type="molecule type" value="Genomic_DNA"/>
</dbReference>
<comment type="caution">
    <text evidence="1">The sequence shown here is derived from an EMBL/GenBank/DDBJ whole genome shotgun (WGS) entry which is preliminary data.</text>
</comment>
<gene>
    <name evidence="1" type="ORF">PPL_09337</name>
</gene>
<accession>D3BLA5</accession>
<keyword evidence="2" id="KW-1185">Reference proteome</keyword>
<dbReference type="AlphaFoldDB" id="D3BLA5"/>
<dbReference type="RefSeq" id="XP_020429967.1">
    <property type="nucleotide sequence ID" value="XM_020580134.1"/>
</dbReference>
<name>D3BLA5_HETP5</name>
<protein>
    <submittedName>
        <fullName evidence="1">Uncharacterized protein</fullName>
    </submittedName>
</protein>
<organism evidence="1 2">
    <name type="scientific">Heterostelium pallidum (strain ATCC 26659 / Pp 5 / PN500)</name>
    <name type="common">Cellular slime mold</name>
    <name type="synonym">Polysphondylium pallidum</name>
    <dbReference type="NCBI Taxonomy" id="670386"/>
    <lineage>
        <taxon>Eukaryota</taxon>
        <taxon>Amoebozoa</taxon>
        <taxon>Evosea</taxon>
        <taxon>Eumycetozoa</taxon>
        <taxon>Dictyostelia</taxon>
        <taxon>Acytosteliales</taxon>
        <taxon>Acytosteliaceae</taxon>
        <taxon>Heterostelium</taxon>
    </lineage>
</organism>
<sequence length="406" mass="47701">MNKDLNNIINSNKKLLDILKSNRSEIRQCERKLHDYLITKTHSLCLPIDQQIEKINLKINNNLSKLKEIGIKSTLKEDKDSNSSNSCNNNINNNNYEYSDEYILLSSSIDETDYQKILENLREFNQFNQEDKKTVTECLKDLNITNVDIKLQEYRVHQSEHELEEIMRRISKSMVETNHTVIVSISKTDNVIRATLINLLDQKTQDLEFSGQSQMATKEIYVFNDLENEIGIIKGQLVSFIFERKLYILIINNNNDNNDNNKFIIIDLLLKNNNNNNKLIINDIPLKNNNNNNDIFSNVLACCADDIDGLIFIYYRDHSFIQYDIKAKQVKELRGRFGFAIDDDTYLSMVYNRQVIFEYSNKSTIYLLGGQTRGNYIYSIKDNQWYRFYNSDTYNRDQQPSLLIYI</sequence>